<dbReference type="Proteomes" id="UP000530670">
    <property type="component" value="Unassembled WGS sequence"/>
</dbReference>
<feature type="compositionally biased region" description="Pro residues" evidence="1">
    <location>
        <begin position="256"/>
        <end position="266"/>
    </location>
</feature>
<feature type="region of interest" description="Disordered" evidence="1">
    <location>
        <begin position="315"/>
        <end position="592"/>
    </location>
</feature>
<feature type="compositionally biased region" description="Low complexity" evidence="1">
    <location>
        <begin position="677"/>
        <end position="691"/>
    </location>
</feature>
<feature type="compositionally biased region" description="Polar residues" evidence="1">
    <location>
        <begin position="124"/>
        <end position="141"/>
    </location>
</feature>
<organism evidence="2 3">
    <name type="scientific">Fusarium tjaetaba</name>
    <dbReference type="NCBI Taxonomy" id="1567544"/>
    <lineage>
        <taxon>Eukaryota</taxon>
        <taxon>Fungi</taxon>
        <taxon>Dikarya</taxon>
        <taxon>Ascomycota</taxon>
        <taxon>Pezizomycotina</taxon>
        <taxon>Sordariomycetes</taxon>
        <taxon>Hypocreomycetidae</taxon>
        <taxon>Hypocreales</taxon>
        <taxon>Nectriaceae</taxon>
        <taxon>Fusarium</taxon>
        <taxon>Fusarium fujikuroi species complex</taxon>
    </lineage>
</organism>
<dbReference type="OrthoDB" id="5404794at2759"/>
<feature type="region of interest" description="Disordered" evidence="1">
    <location>
        <begin position="1"/>
        <end position="273"/>
    </location>
</feature>
<feature type="compositionally biased region" description="Polar residues" evidence="1">
    <location>
        <begin position="40"/>
        <end position="69"/>
    </location>
</feature>
<protein>
    <submittedName>
        <fullName evidence="2">Uncharacterized protein</fullName>
    </submittedName>
</protein>
<proteinExistence type="predicted"/>
<reference evidence="2 3" key="1">
    <citation type="submission" date="2020-05" db="EMBL/GenBank/DDBJ databases">
        <title>Identification and distribution of gene clusters putatively required for synthesis of sphingolipid metabolism inhibitors in phylogenetically diverse species of the filamentous fungus Fusarium.</title>
        <authorList>
            <person name="Kim H.-S."/>
            <person name="Busman M."/>
            <person name="Brown D.W."/>
            <person name="Divon H."/>
            <person name="Uhlig S."/>
            <person name="Proctor R.H."/>
        </authorList>
    </citation>
    <scope>NUCLEOTIDE SEQUENCE [LARGE SCALE GENOMIC DNA]</scope>
    <source>
        <strain evidence="2 3">NRRL 66243</strain>
    </source>
</reference>
<feature type="compositionally biased region" description="Basic and acidic residues" evidence="1">
    <location>
        <begin position="188"/>
        <end position="200"/>
    </location>
</feature>
<comment type="caution">
    <text evidence="2">The sequence shown here is derived from an EMBL/GenBank/DDBJ whole genome shotgun (WGS) entry which is preliminary data.</text>
</comment>
<feature type="compositionally biased region" description="Polar residues" evidence="1">
    <location>
        <begin position="369"/>
        <end position="384"/>
    </location>
</feature>
<feature type="region of interest" description="Disordered" evidence="1">
    <location>
        <begin position="662"/>
        <end position="700"/>
    </location>
</feature>
<gene>
    <name evidence="2" type="ORF">FTJAE_7783</name>
</gene>
<feature type="compositionally biased region" description="Basic and acidic residues" evidence="1">
    <location>
        <begin position="499"/>
        <end position="511"/>
    </location>
</feature>
<evidence type="ECO:0000256" key="1">
    <source>
        <dbReference type="SAM" id="MobiDB-lite"/>
    </source>
</evidence>
<dbReference type="EMBL" id="JAAQRI010000157">
    <property type="protein sequence ID" value="KAF5631880.1"/>
    <property type="molecule type" value="Genomic_DNA"/>
</dbReference>
<dbReference type="GeneID" id="59306804"/>
<feature type="compositionally biased region" description="Basic and acidic residues" evidence="1">
    <location>
        <begin position="471"/>
        <end position="484"/>
    </location>
</feature>
<feature type="compositionally biased region" description="Basic residues" evidence="1">
    <location>
        <begin position="168"/>
        <end position="179"/>
    </location>
</feature>
<sequence>MPPIVILDSDDEDEDGSFSPPPNIQAPFSLGPAEIEAQTEAANDSSGGVSRATTSTNPSFFQNIYNEQNDAACGYVPEPTAGSHDQDQHSISSSEMTTPAPFKRTVTGLIEPSSVPSPRDQATKRGQTNGNGPDEWTQASTPGRRKAPMAVMDDMWDVPSSPDERPVKPKIKLKLKVKNSKAQSDSTSDSRHTQELDKLGKTPNSKSGRSDGSPSGKKRRKGNHTEPSFQGSNDVDLVAIPFSHENEGEYHESEPAPTPSMLPPTLPVNQDDSFFITTNPLTEAQKLEYESVQLPSSDSQNHQLPPVRQFEINLASSGDATNINTPRTHAHYLMSTAPPPPSSVMDPNRAAIGQATGNRWDSSPDVISAINSPPKQKATRQLEQIRNGDSPKPAIDKTTDEQQPEQPELPAMQEEAFDNYEPEKVTKTKKSRGRPKKKVIEEPMAMTEAPSPQPEVVTPVTKTKKKRGRPKKSDQTDTKEEIPKIDPSASTNDASLSEDAARPEKKAKIDIDESESRDELANESEMEPSLKSKSRESSILKESDPNILNKSVSSLDDDAASKASDAAADEKEEKPEKPAITSRSSTPSKGLSAIINKPVYRVGLSKKSRIAPLLKCLPHNYATLYNKYTDPQKTLYSIQSSSCLASRKTNPMTKDAAARIQANEAKNDKDTGFDVRAQAAADKNANEAAKQGEGQGEQKK</sequence>
<feature type="compositionally biased region" description="Basic and acidic residues" evidence="1">
    <location>
        <begin position="244"/>
        <end position="254"/>
    </location>
</feature>
<feature type="compositionally biased region" description="Acidic residues" evidence="1">
    <location>
        <begin position="512"/>
        <end position="526"/>
    </location>
</feature>
<dbReference type="GO" id="GO:0003677">
    <property type="term" value="F:DNA binding"/>
    <property type="evidence" value="ECO:0007669"/>
    <property type="project" value="InterPro"/>
</dbReference>
<keyword evidence="3" id="KW-1185">Reference proteome</keyword>
<dbReference type="AlphaFoldDB" id="A0A8H5VRH4"/>
<evidence type="ECO:0000313" key="2">
    <source>
        <dbReference type="EMBL" id="KAF5631880.1"/>
    </source>
</evidence>
<accession>A0A8H5VRH4</accession>
<feature type="compositionally biased region" description="Basic and acidic residues" evidence="1">
    <location>
        <begin position="568"/>
        <end position="577"/>
    </location>
</feature>
<dbReference type="SMART" id="SM00384">
    <property type="entry name" value="AT_hook"/>
    <property type="match status" value="2"/>
</dbReference>
<feature type="compositionally biased region" description="Basic residues" evidence="1">
    <location>
        <begin position="427"/>
        <end position="437"/>
    </location>
</feature>
<feature type="compositionally biased region" description="Polar residues" evidence="1">
    <location>
        <begin position="202"/>
        <end position="213"/>
    </location>
</feature>
<dbReference type="InterPro" id="IPR017956">
    <property type="entry name" value="AT_hook_DNA-bd_motif"/>
</dbReference>
<feature type="compositionally biased region" description="Basic and acidic residues" evidence="1">
    <location>
        <begin position="528"/>
        <end position="544"/>
    </location>
</feature>
<name>A0A8H5VRH4_9HYPO</name>
<feature type="compositionally biased region" description="Polar residues" evidence="1">
    <location>
        <begin position="315"/>
        <end position="327"/>
    </location>
</feature>
<dbReference type="RefSeq" id="XP_037205164.1">
    <property type="nucleotide sequence ID" value="XM_037354534.1"/>
</dbReference>
<evidence type="ECO:0000313" key="3">
    <source>
        <dbReference type="Proteomes" id="UP000530670"/>
    </source>
</evidence>